<reference evidence="3" key="1">
    <citation type="submission" date="2016-06" db="EMBL/GenBank/DDBJ databases">
        <authorList>
            <person name="de Vries S.P.W."/>
            <person name="Hadjirin N.F."/>
            <person name="Lay E.M."/>
            <person name="Zadoks R.N."/>
            <person name="Peacock S.J."/>
            <person name="Parkhill J."/>
            <person name="Grant A.J."/>
            <person name="Mcdougall S."/>
            <person name="Holmes M.A."/>
        </authorList>
    </citation>
    <scope>NUCLEOTIDE SEQUENCE [LARGE SCALE GENOMIC DNA]</scope>
    <source>
        <strain evidence="3">NZ1587</strain>
    </source>
</reference>
<keyword evidence="3" id="KW-1185">Reference proteome</keyword>
<organism evidence="2 3">
    <name type="scientific">Streptococcus bovimastitidis</name>
    <dbReference type="NCBI Taxonomy" id="1856638"/>
    <lineage>
        <taxon>Bacteria</taxon>
        <taxon>Bacillati</taxon>
        <taxon>Bacillota</taxon>
        <taxon>Bacilli</taxon>
        <taxon>Lactobacillales</taxon>
        <taxon>Streptococcaceae</taxon>
        <taxon>Streptococcus</taxon>
    </lineage>
</organism>
<keyword evidence="1" id="KW-0812">Transmembrane</keyword>
<dbReference type="AlphaFoldDB" id="A0A1L8MM31"/>
<evidence type="ECO:0000256" key="1">
    <source>
        <dbReference type="SAM" id="Phobius"/>
    </source>
</evidence>
<dbReference type="EMBL" id="LZDD01000002">
    <property type="protein sequence ID" value="OJF71791.1"/>
    <property type="molecule type" value="Genomic_DNA"/>
</dbReference>
<proteinExistence type="predicted"/>
<dbReference type="Proteomes" id="UP000182015">
    <property type="component" value="Unassembled WGS sequence"/>
</dbReference>
<comment type="caution">
    <text evidence="2">The sequence shown here is derived from an EMBL/GenBank/DDBJ whole genome shotgun (WGS) entry which is preliminary data.</text>
</comment>
<dbReference type="STRING" id="1856638.A9Q68_07325"/>
<dbReference type="RefSeq" id="WP_071794042.1">
    <property type="nucleotide sequence ID" value="NZ_LZDD01000002.1"/>
</dbReference>
<protein>
    <submittedName>
        <fullName evidence="2">Uncharacterized protein</fullName>
    </submittedName>
</protein>
<gene>
    <name evidence="2" type="ORF">A9Q68_07325</name>
</gene>
<keyword evidence="1" id="KW-0472">Membrane</keyword>
<sequence length="112" mass="12972">MPTEWPLYLFYLLVFLIFFLTRTARPWAGKNISSPKLIKFNKDGPKVVLSDYPQLLKKIKIIHHFQNDIAYSVQTNLTNDQLMQLLSQTLELNPSHISIQNSQYISMGPAVH</sequence>
<keyword evidence="1" id="KW-1133">Transmembrane helix</keyword>
<name>A0A1L8MM31_9STRE</name>
<feature type="transmembrane region" description="Helical" evidence="1">
    <location>
        <begin position="6"/>
        <end position="24"/>
    </location>
</feature>
<evidence type="ECO:0000313" key="2">
    <source>
        <dbReference type="EMBL" id="OJF71791.1"/>
    </source>
</evidence>
<evidence type="ECO:0000313" key="3">
    <source>
        <dbReference type="Proteomes" id="UP000182015"/>
    </source>
</evidence>
<accession>A0A1L8MM31</accession>